<evidence type="ECO:0008006" key="3">
    <source>
        <dbReference type="Google" id="ProtNLM"/>
    </source>
</evidence>
<sequence length="245" mass="29153">MKKPRRNRTKTVQFTYKQHYLGRQFLKLFSQDANKVYVKIVDKEGVVKQKSVNDEVFYSKKGWDESTERLMKSIEDAFKEEVDKAINNENSFNFGRITDYYLMWNIRGRLASERPESVNFRIIGSELSFEEQDTLEYKGAYFMRPDGTMHDDMFRGLTFKMDLNKLNILFKSRKWGLVKSPEENFILPDFWNVNLWKNDLTWIIPITRDMAFVAEHENGIVTQENACRMNQFSMTHCNNFCVTYS</sequence>
<dbReference type="EMBL" id="KU302801">
    <property type="protein sequence ID" value="AMP35282.1"/>
    <property type="molecule type" value="Genomic_DNA"/>
</dbReference>
<organism evidence="2">
    <name type="scientific">Enterobacter cloacae</name>
    <dbReference type="NCBI Taxonomy" id="550"/>
    <lineage>
        <taxon>Bacteria</taxon>
        <taxon>Pseudomonadati</taxon>
        <taxon>Pseudomonadota</taxon>
        <taxon>Gammaproteobacteria</taxon>
        <taxon>Enterobacterales</taxon>
        <taxon>Enterobacteriaceae</taxon>
        <taxon>Enterobacter</taxon>
        <taxon>Enterobacter cloacae complex</taxon>
    </lineage>
</organism>
<geneLocation type="plasmid" evidence="2">
    <name>pNDM1_SZ2</name>
</geneLocation>
<protein>
    <recommendedName>
        <fullName evidence="3">DUF4238 domain-containing protein</fullName>
    </recommendedName>
</protein>
<evidence type="ECO:0000313" key="2">
    <source>
        <dbReference type="EMBL" id="AMP35446.1"/>
    </source>
</evidence>
<dbReference type="AlphaFoldDB" id="A0A144V172"/>
<evidence type="ECO:0000313" key="1">
    <source>
        <dbReference type="EMBL" id="AMP35282.1"/>
    </source>
</evidence>
<keyword evidence="2" id="KW-0614">Plasmid</keyword>
<dbReference type="EMBL" id="KU302802">
    <property type="protein sequence ID" value="AMP35446.1"/>
    <property type="molecule type" value="Genomic_DNA"/>
</dbReference>
<proteinExistence type="predicted"/>
<dbReference type="RefSeq" id="WP_004201234.1">
    <property type="nucleotide sequence ID" value="NZ_FJWO01000037.1"/>
</dbReference>
<reference evidence="2" key="1">
    <citation type="journal article" date="2016" name="Antimicrob. Agents Chemother.">
        <title>Genomic characterization of Enterobacter cloacae isolates from China that co-produce KPC-3 and NDM-1 carbapenemases.</title>
        <authorList>
            <person name="Du H."/>
            <person name="Chen L."/>
            <person name="Chavda K.D."/>
            <person name="Pandey R."/>
            <person name="Zhang H."/>
            <person name="Xie X."/>
            <person name="Tang Y.W."/>
            <person name="Kreiswirth B.N."/>
        </authorList>
    </citation>
    <scope>NUCLEOTIDE SEQUENCE</scope>
    <source>
        <strain evidence="2">SZECL1</strain>
        <plasmid evidence="1">pNDM1_SZ1</plasmid>
        <plasmid evidence="2">pNDM1_SZ2</plasmid>
    </source>
</reference>
<name>A0A144V172_ENTCL</name>
<accession>A0A144V172</accession>
<geneLocation type="plasmid" evidence="1">
    <name>pNDM1_SZ1</name>
</geneLocation>